<evidence type="ECO:0000313" key="3">
    <source>
        <dbReference type="Proteomes" id="UP000594749"/>
    </source>
</evidence>
<dbReference type="RefSeq" id="WP_025803218.1">
    <property type="nucleotide sequence ID" value="NZ_CP053842.1"/>
</dbReference>
<evidence type="ECO:0000256" key="1">
    <source>
        <dbReference type="HAMAP-Rule" id="MF_00386"/>
    </source>
</evidence>
<dbReference type="PANTHER" id="PTHR33383:SF1">
    <property type="entry name" value="MEMBRANE PROTEIN INSERTION EFFICIENCY FACTOR-RELATED"/>
    <property type="match status" value="1"/>
</dbReference>
<gene>
    <name evidence="2" type="primary">yidD</name>
    <name evidence="2" type="ORF">IMC76_05940</name>
</gene>
<dbReference type="SMART" id="SM01234">
    <property type="entry name" value="Haemolytic"/>
    <property type="match status" value="1"/>
</dbReference>
<dbReference type="NCBIfam" id="TIGR00278">
    <property type="entry name" value="membrane protein insertion efficiency factor YidD"/>
    <property type="match status" value="1"/>
</dbReference>
<organism evidence="2 3">
    <name type="scientific">Campylobacter corcagiensis</name>
    <dbReference type="NCBI Taxonomy" id="1448857"/>
    <lineage>
        <taxon>Bacteria</taxon>
        <taxon>Pseudomonadati</taxon>
        <taxon>Campylobacterota</taxon>
        <taxon>Epsilonproteobacteria</taxon>
        <taxon>Campylobacterales</taxon>
        <taxon>Campylobacteraceae</taxon>
        <taxon>Campylobacter</taxon>
    </lineage>
</organism>
<reference evidence="2 3" key="1">
    <citation type="submission" date="2020-10" db="EMBL/GenBank/DDBJ databases">
        <title>Campylobacter and Helicobacter PacBio genomes.</title>
        <authorList>
            <person name="Lane C."/>
        </authorList>
    </citation>
    <scope>NUCLEOTIDE SEQUENCE [LARGE SCALE GENOMIC DNA]</scope>
    <source>
        <strain evidence="2 3">2016D-0077</strain>
    </source>
</reference>
<keyword evidence="1" id="KW-0472">Membrane</keyword>
<dbReference type="AlphaFoldDB" id="A0A7M1LEJ6"/>
<accession>A0A7M1LEJ6</accession>
<keyword evidence="3" id="KW-1185">Reference proteome</keyword>
<dbReference type="EMBL" id="CP063078">
    <property type="protein sequence ID" value="QOQ86761.1"/>
    <property type="molecule type" value="Genomic_DNA"/>
</dbReference>
<proteinExistence type="inferred from homology"/>
<comment type="function">
    <text evidence="1">Could be involved in insertion of integral membrane proteins into the membrane.</text>
</comment>
<dbReference type="PANTHER" id="PTHR33383">
    <property type="entry name" value="MEMBRANE PROTEIN INSERTION EFFICIENCY FACTOR-RELATED"/>
    <property type="match status" value="1"/>
</dbReference>
<comment type="similarity">
    <text evidence="1">Belongs to the UPF0161 family.</text>
</comment>
<name>A0A7M1LEJ6_9BACT</name>
<dbReference type="Proteomes" id="UP000594749">
    <property type="component" value="Chromosome"/>
</dbReference>
<evidence type="ECO:0000313" key="2">
    <source>
        <dbReference type="EMBL" id="QOQ86761.1"/>
    </source>
</evidence>
<sequence>MRNLIRFYQKFISPLKPNSCRYYPSCSEYALWQFENNSFLKAFNASFLRILRCNQFFKGGFDYPLIKRDFNFVKFDPSKRNLKLKLWFVPYKDSKYYIVKRVNKDD</sequence>
<dbReference type="InterPro" id="IPR002696">
    <property type="entry name" value="Membr_insert_effic_factor_YidD"/>
</dbReference>
<dbReference type="Pfam" id="PF01809">
    <property type="entry name" value="YidD"/>
    <property type="match status" value="1"/>
</dbReference>
<keyword evidence="1" id="KW-1003">Cell membrane</keyword>
<comment type="subcellular location">
    <subcellularLocation>
        <location evidence="1">Cell membrane</location>
        <topology evidence="1">Peripheral membrane protein</topology>
        <orientation evidence="1">Cytoplasmic side</orientation>
    </subcellularLocation>
</comment>
<dbReference type="OrthoDB" id="9801753at2"/>
<dbReference type="HAMAP" id="MF_00386">
    <property type="entry name" value="UPF0161_YidD"/>
    <property type="match status" value="1"/>
</dbReference>
<protein>
    <recommendedName>
        <fullName evidence="1">Putative membrane protein insertion efficiency factor</fullName>
    </recommendedName>
</protein>
<dbReference type="GO" id="GO:0005886">
    <property type="term" value="C:plasma membrane"/>
    <property type="evidence" value="ECO:0007669"/>
    <property type="project" value="UniProtKB-SubCell"/>
</dbReference>